<dbReference type="KEGG" id="vg:65129668"/>
<organism evidence="1 2">
    <name type="scientific">uncultured phage cr111_1</name>
    <dbReference type="NCBI Taxonomy" id="2772071"/>
    <lineage>
        <taxon>Viruses</taxon>
        <taxon>Duplodnaviria</taxon>
        <taxon>Heunggongvirae</taxon>
        <taxon>Uroviricota</taxon>
        <taxon>Caudoviricetes</taxon>
        <taxon>Crassvirales</taxon>
        <taxon>Steigviridae</taxon>
        <taxon>Asinivirinae</taxon>
        <taxon>Lahndsivirus</taxon>
        <taxon>Lahndsivirus rarus</taxon>
    </lineage>
</organism>
<dbReference type="RefSeq" id="YP_010111305.1">
    <property type="nucleotide sequence ID" value="NC_055880.1"/>
</dbReference>
<keyword evidence="2" id="KW-1185">Reference proteome</keyword>
<dbReference type="GeneID" id="65129668"/>
<reference evidence="1 2" key="1">
    <citation type="submission" date="2020-07" db="EMBL/GenBank/DDBJ databases">
        <title>Taxonomic proposal: Crassvirales, a new order of highly abundant and diverse bacterial viruses.</title>
        <authorList>
            <person name="Shkoporov A.N."/>
            <person name="Stockdale S.R."/>
            <person name="Guerin E."/>
            <person name="Ross R.P."/>
            <person name="Hill C."/>
        </authorList>
    </citation>
    <scope>NUCLEOTIDE SEQUENCE [LARGE SCALE GENOMIC DNA]</scope>
</reference>
<accession>A0A7M1RXL6</accession>
<dbReference type="EMBL" id="MT774387">
    <property type="protein sequence ID" value="QOR59147.1"/>
    <property type="molecule type" value="Genomic_DNA"/>
</dbReference>
<evidence type="ECO:0000313" key="1">
    <source>
        <dbReference type="EMBL" id="QOR59147.1"/>
    </source>
</evidence>
<evidence type="ECO:0000313" key="2">
    <source>
        <dbReference type="Proteomes" id="UP000594132"/>
    </source>
</evidence>
<proteinExistence type="predicted"/>
<dbReference type="Proteomes" id="UP000594132">
    <property type="component" value="Segment"/>
</dbReference>
<name>A0A7M1RXL6_9CAUD</name>
<protein>
    <submittedName>
        <fullName evidence="1">HU/IHF-like protein</fullName>
    </submittedName>
</protein>
<sequence length="178" mass="21266">MTLAEFSAQVRRVGSHPHKITGSWGVYDYFKFYRRTKPKEKKYILTESQYFAIIRKVNTILAESFVRGKEVHFPMRMGTIELRKTLKKPRLGPDGKVIFHTLIDWDKTIKLWYEDPEAYKNKTIIRQESREVFKTFYNKARATFENKSVYMFQLNKELKREISKNIRKGIIKDAFLLS</sequence>